<feature type="disulfide bond" evidence="2">
    <location>
        <begin position="141"/>
        <end position="155"/>
    </location>
</feature>
<sequence length="295" mass="30125">MRRPTLAFAALASATTLALGLAAPALAAPGASSSGAPRVADGPYVALGDSFSAGSGVLPLSATANPQCTQSALNYPHLLAQRTGRALTDVTCGGADTGDFTGSQFPGVAPQLDAVTPEARLVTIGIGGNDSSVFTSIIQQCATAGLTTLGQGSPCKDTYGTSYADTIRTKTYPAVRAAIAAAKARAPRARIVVPGYPQILPPTVGCYATMPIAVGDVPYVNGIEQVLNAALEQAAKDNGATFVDMWGPSAGRDACQLPWVRWVEPLAASLNYVPVHPNTAGERAYADQIQARVGL</sequence>
<keyword evidence="3" id="KW-0732">Signal</keyword>
<dbReference type="CDD" id="cd01823">
    <property type="entry name" value="SEST_like"/>
    <property type="match status" value="1"/>
</dbReference>
<name>A0A8H9FSI1_9MICO</name>
<dbReference type="GO" id="GO:0004806">
    <property type="term" value="F:triacylglycerol lipase activity"/>
    <property type="evidence" value="ECO:0007669"/>
    <property type="project" value="TreeGrafter"/>
</dbReference>
<proteinExistence type="predicted"/>
<evidence type="ECO:0000256" key="2">
    <source>
        <dbReference type="PIRSR" id="PIRSR637460-2"/>
    </source>
</evidence>
<dbReference type="Pfam" id="PF13472">
    <property type="entry name" value="Lipase_GDSL_2"/>
    <property type="match status" value="1"/>
</dbReference>
<feature type="active site" description="Nucleophile" evidence="1">
    <location>
        <position position="50"/>
    </location>
</feature>
<feature type="chain" id="PRO_5034054069" evidence="3">
    <location>
        <begin position="28"/>
        <end position="295"/>
    </location>
</feature>
<dbReference type="Gene3D" id="3.40.50.1110">
    <property type="entry name" value="SGNH hydrolase"/>
    <property type="match status" value="1"/>
</dbReference>
<dbReference type="AlphaFoldDB" id="A0A8H9FSI1"/>
<evidence type="ECO:0000313" key="6">
    <source>
        <dbReference type="Proteomes" id="UP000628079"/>
    </source>
</evidence>
<dbReference type="GO" id="GO:0019433">
    <property type="term" value="P:triglyceride catabolic process"/>
    <property type="evidence" value="ECO:0007669"/>
    <property type="project" value="TreeGrafter"/>
</dbReference>
<evidence type="ECO:0000256" key="1">
    <source>
        <dbReference type="PIRSR" id="PIRSR637460-1"/>
    </source>
</evidence>
<accession>A0A8H9FSI1</accession>
<organism evidence="5 6">
    <name type="scientific">Knoellia flava</name>
    <dbReference type="NCBI Taxonomy" id="913969"/>
    <lineage>
        <taxon>Bacteria</taxon>
        <taxon>Bacillati</taxon>
        <taxon>Actinomycetota</taxon>
        <taxon>Actinomycetes</taxon>
        <taxon>Micrococcales</taxon>
        <taxon>Intrasporangiaceae</taxon>
        <taxon>Knoellia</taxon>
    </lineage>
</organism>
<dbReference type="SUPFAM" id="SSF52266">
    <property type="entry name" value="SGNH hydrolase"/>
    <property type="match status" value="1"/>
</dbReference>
<dbReference type="PANTHER" id="PTHR37981:SF1">
    <property type="entry name" value="SGNH HYDROLASE-TYPE ESTERASE DOMAIN-CONTAINING PROTEIN"/>
    <property type="match status" value="1"/>
</dbReference>
<reference evidence="5" key="1">
    <citation type="journal article" date="2014" name="Int. J. Syst. Evol. Microbiol.">
        <title>Complete genome sequence of Corynebacterium casei LMG S-19264T (=DSM 44701T), isolated from a smear-ripened cheese.</title>
        <authorList>
            <consortium name="US DOE Joint Genome Institute (JGI-PGF)"/>
            <person name="Walter F."/>
            <person name="Albersmeier A."/>
            <person name="Kalinowski J."/>
            <person name="Ruckert C."/>
        </authorList>
    </citation>
    <scope>NUCLEOTIDE SEQUENCE</scope>
    <source>
        <strain evidence="5">CGMCC 1.10749</strain>
    </source>
</reference>
<dbReference type="RefSeq" id="WP_052116946.1">
    <property type="nucleotide sequence ID" value="NZ_BMEA01000001.1"/>
</dbReference>
<feature type="disulfide bond" evidence="2">
    <location>
        <begin position="206"/>
        <end position="255"/>
    </location>
</feature>
<dbReference type="PANTHER" id="PTHR37981">
    <property type="entry name" value="LIPASE 2"/>
    <property type="match status" value="1"/>
</dbReference>
<dbReference type="EMBL" id="BMEA01000001">
    <property type="protein sequence ID" value="GGB74489.1"/>
    <property type="molecule type" value="Genomic_DNA"/>
</dbReference>
<protein>
    <submittedName>
        <fullName evidence="5">Lipase 2</fullName>
    </submittedName>
</protein>
<gene>
    <name evidence="5" type="ORF">GCM10011314_12480</name>
</gene>
<comment type="caution">
    <text evidence="5">The sequence shown here is derived from an EMBL/GenBank/DDBJ whole genome shotgun (WGS) entry which is preliminary data.</text>
</comment>
<feature type="disulfide bond" evidence="2">
    <location>
        <begin position="68"/>
        <end position="92"/>
    </location>
</feature>
<feature type="domain" description="SGNH hydrolase-type esterase" evidence="4">
    <location>
        <begin position="46"/>
        <end position="284"/>
    </location>
</feature>
<evidence type="ECO:0000313" key="5">
    <source>
        <dbReference type="EMBL" id="GGB74489.1"/>
    </source>
</evidence>
<dbReference type="InterPro" id="IPR036514">
    <property type="entry name" value="SGNH_hydro_sf"/>
</dbReference>
<dbReference type="InterPro" id="IPR037460">
    <property type="entry name" value="SEST-like"/>
</dbReference>
<reference evidence="5" key="2">
    <citation type="submission" date="2020-09" db="EMBL/GenBank/DDBJ databases">
        <authorList>
            <person name="Sun Q."/>
            <person name="Zhou Y."/>
        </authorList>
    </citation>
    <scope>NUCLEOTIDE SEQUENCE</scope>
    <source>
        <strain evidence="5">CGMCC 1.10749</strain>
    </source>
</reference>
<evidence type="ECO:0000256" key="3">
    <source>
        <dbReference type="SAM" id="SignalP"/>
    </source>
</evidence>
<keyword evidence="2" id="KW-1015">Disulfide bond</keyword>
<feature type="active site" evidence="1">
    <location>
        <position position="276"/>
    </location>
</feature>
<feature type="signal peptide" evidence="3">
    <location>
        <begin position="1"/>
        <end position="27"/>
    </location>
</feature>
<dbReference type="InterPro" id="IPR013830">
    <property type="entry name" value="SGNH_hydro"/>
</dbReference>
<evidence type="ECO:0000259" key="4">
    <source>
        <dbReference type="Pfam" id="PF13472"/>
    </source>
</evidence>
<dbReference type="Proteomes" id="UP000628079">
    <property type="component" value="Unassembled WGS sequence"/>
</dbReference>